<organism evidence="2 3">
    <name type="scientific">Candidatus Kaiserbacteria bacterium RIFCSPLOWO2_01_FULL_50_24</name>
    <dbReference type="NCBI Taxonomy" id="1798507"/>
    <lineage>
        <taxon>Bacteria</taxon>
        <taxon>Candidatus Kaiseribacteriota</taxon>
    </lineage>
</organism>
<comment type="caution">
    <text evidence="2">The sequence shown here is derived from an EMBL/GenBank/DDBJ whole genome shotgun (WGS) entry which is preliminary data.</text>
</comment>
<feature type="transmembrane region" description="Helical" evidence="1">
    <location>
        <begin position="9"/>
        <end position="31"/>
    </location>
</feature>
<evidence type="ECO:0000313" key="2">
    <source>
        <dbReference type="EMBL" id="OGG73371.1"/>
    </source>
</evidence>
<dbReference type="AlphaFoldDB" id="A0A1F6EIB3"/>
<proteinExistence type="predicted"/>
<keyword evidence="1" id="KW-0472">Membrane</keyword>
<keyword evidence="1" id="KW-0812">Transmembrane</keyword>
<gene>
    <name evidence="2" type="ORF">A3A34_00155</name>
</gene>
<dbReference type="EMBL" id="MFLU01000021">
    <property type="protein sequence ID" value="OGG73371.1"/>
    <property type="molecule type" value="Genomic_DNA"/>
</dbReference>
<dbReference type="Proteomes" id="UP000178587">
    <property type="component" value="Unassembled WGS sequence"/>
</dbReference>
<protein>
    <submittedName>
        <fullName evidence="2">Uncharacterized protein</fullName>
    </submittedName>
</protein>
<name>A0A1F6EIB3_9BACT</name>
<sequence length="186" mass="20885">MTTTWFKKWWVIAILVVVVALYGALVVYRIFAIGAEEKTAEAVERIHGMALTMADVTGENLPPRPGAAEAVATIAGVDANENGIRDDVEHAIFDKYPDDIKIRAAMLQYAMALQMEFTEVVNSETLVAVIQEQSRGSLCISNMNKKNEIIDFVLNTETRQQHVEEVRNRYMTSYSLPTEKECDLEL</sequence>
<keyword evidence="1" id="KW-1133">Transmembrane helix</keyword>
<evidence type="ECO:0000256" key="1">
    <source>
        <dbReference type="SAM" id="Phobius"/>
    </source>
</evidence>
<dbReference type="STRING" id="1798507.A3A34_00155"/>
<accession>A0A1F6EIB3</accession>
<reference evidence="2 3" key="1">
    <citation type="journal article" date="2016" name="Nat. Commun.">
        <title>Thousands of microbial genomes shed light on interconnected biogeochemical processes in an aquifer system.</title>
        <authorList>
            <person name="Anantharaman K."/>
            <person name="Brown C.T."/>
            <person name="Hug L.A."/>
            <person name="Sharon I."/>
            <person name="Castelle C.J."/>
            <person name="Probst A.J."/>
            <person name="Thomas B.C."/>
            <person name="Singh A."/>
            <person name="Wilkins M.J."/>
            <person name="Karaoz U."/>
            <person name="Brodie E.L."/>
            <person name="Williams K.H."/>
            <person name="Hubbard S.S."/>
            <person name="Banfield J.F."/>
        </authorList>
    </citation>
    <scope>NUCLEOTIDE SEQUENCE [LARGE SCALE GENOMIC DNA]</scope>
</reference>
<evidence type="ECO:0000313" key="3">
    <source>
        <dbReference type="Proteomes" id="UP000178587"/>
    </source>
</evidence>